<dbReference type="InterPro" id="IPR001138">
    <property type="entry name" value="Zn2Cys6_DnaBD"/>
</dbReference>
<evidence type="ECO:0000256" key="5">
    <source>
        <dbReference type="ARBA" id="ARBA00023242"/>
    </source>
</evidence>
<dbReference type="CDD" id="cd12148">
    <property type="entry name" value="fungal_TF_MHR"/>
    <property type="match status" value="1"/>
</dbReference>
<evidence type="ECO:0000256" key="4">
    <source>
        <dbReference type="ARBA" id="ARBA00023163"/>
    </source>
</evidence>
<gene>
    <name evidence="7" type="ORF">M431DRAFT_489086</name>
</gene>
<evidence type="ECO:0000259" key="6">
    <source>
        <dbReference type="PROSITE" id="PS50048"/>
    </source>
</evidence>
<evidence type="ECO:0000256" key="1">
    <source>
        <dbReference type="ARBA" id="ARBA00004123"/>
    </source>
</evidence>
<dbReference type="GO" id="GO:0005634">
    <property type="term" value="C:nucleus"/>
    <property type="evidence" value="ECO:0007669"/>
    <property type="project" value="UniProtKB-SubCell"/>
</dbReference>
<dbReference type="GO" id="GO:0003677">
    <property type="term" value="F:DNA binding"/>
    <property type="evidence" value="ECO:0007669"/>
    <property type="project" value="InterPro"/>
</dbReference>
<dbReference type="SUPFAM" id="SSF57701">
    <property type="entry name" value="Zn2/Cys6 DNA-binding domain"/>
    <property type="match status" value="1"/>
</dbReference>
<dbReference type="EMBL" id="KZ679675">
    <property type="protein sequence ID" value="PTB60331.1"/>
    <property type="molecule type" value="Genomic_DNA"/>
</dbReference>
<accession>A0A2T4ATF9</accession>
<protein>
    <recommendedName>
        <fullName evidence="6">Zn(2)-C6 fungal-type domain-containing protein</fullName>
    </recommendedName>
</protein>
<dbReference type="PANTHER" id="PTHR47338">
    <property type="entry name" value="ZN(II)2CYS6 TRANSCRIPTION FACTOR (EUROFUNG)-RELATED"/>
    <property type="match status" value="1"/>
</dbReference>
<dbReference type="InterPro" id="IPR036864">
    <property type="entry name" value="Zn2-C6_fun-type_DNA-bd_sf"/>
</dbReference>
<evidence type="ECO:0000256" key="2">
    <source>
        <dbReference type="ARBA" id="ARBA00022723"/>
    </source>
</evidence>
<dbReference type="PROSITE" id="PS50048">
    <property type="entry name" value="ZN2_CY6_FUNGAL_2"/>
    <property type="match status" value="1"/>
</dbReference>
<evidence type="ECO:0000256" key="3">
    <source>
        <dbReference type="ARBA" id="ARBA00023015"/>
    </source>
</evidence>
<dbReference type="GO" id="GO:0008270">
    <property type="term" value="F:zinc ion binding"/>
    <property type="evidence" value="ECO:0007669"/>
    <property type="project" value="InterPro"/>
</dbReference>
<dbReference type="PANTHER" id="PTHR47338:SF20">
    <property type="entry name" value="ZN(II)2CYS6 TRANSCRIPTION FACTOR (EUROFUNG)"/>
    <property type="match status" value="1"/>
</dbReference>
<name>A0A2T4ATF9_TRIHA</name>
<dbReference type="GO" id="GO:0006351">
    <property type="term" value="P:DNA-templated transcription"/>
    <property type="evidence" value="ECO:0007669"/>
    <property type="project" value="InterPro"/>
</dbReference>
<dbReference type="Gene3D" id="4.10.240.10">
    <property type="entry name" value="Zn(2)-C6 fungal-type DNA-binding domain"/>
    <property type="match status" value="1"/>
</dbReference>
<dbReference type="Pfam" id="PF04082">
    <property type="entry name" value="Fungal_trans"/>
    <property type="match status" value="1"/>
</dbReference>
<evidence type="ECO:0000313" key="8">
    <source>
        <dbReference type="Proteomes" id="UP000241690"/>
    </source>
</evidence>
<dbReference type="Pfam" id="PF00172">
    <property type="entry name" value="Zn_clus"/>
    <property type="match status" value="1"/>
</dbReference>
<dbReference type="AlphaFoldDB" id="A0A2T4ATF9"/>
<evidence type="ECO:0000313" key="7">
    <source>
        <dbReference type="EMBL" id="PTB60331.1"/>
    </source>
</evidence>
<dbReference type="CDD" id="cd00067">
    <property type="entry name" value="GAL4"/>
    <property type="match status" value="1"/>
</dbReference>
<keyword evidence="2" id="KW-0479">Metal-binding</keyword>
<keyword evidence="4" id="KW-0804">Transcription</keyword>
<dbReference type="GeneID" id="36625209"/>
<sequence length="507" mass="57539">MPPERLIETKAQKACRHCRLHKRRCDKRLPRCSRCCLKLLRCEYDDDAPIEETEPDTKLLWSEHLAIKRDSCGLELTPAGEKQLLWIACQTQEQHSDQADTKSLMSLVSDTFKYGDTSAEQVSNRYFATAHHWIPIVDEPRFKFTLRVNRSKTELYHDSFALLLLCMLLMNQQPCYHPNHTPNSALYRTTRRLFSLLNTPTIDTYSLARLQAGLLLSAYECGHGMAREASSTLASCFGLIRQLDMSAVQNKAENGHGYKDAQEPDRRLCWASIVFLDRSIVLSCADNTAALLIPTSAILPQDAVPYMNKDKYALMNTATKFQTRAYSALLIGEAIKAVHGDPESSECIEAEKLLHDLVRQHAATSQGESYPVCEGVTMALSAVVSAYRNRAKRLGWSAAPDAKLNLDLQFAYNIVFEMCRVEGLIMGKRDTSLNRMCFSGLGCLYRAAVDLVEVHPRRALPEDVKQLRENLEWFSGHWKVADVLLQRLNRNVKIRSMQFAMFSRSHE</sequence>
<dbReference type="SMART" id="SM00066">
    <property type="entry name" value="GAL4"/>
    <property type="match status" value="1"/>
</dbReference>
<keyword evidence="8" id="KW-1185">Reference proteome</keyword>
<proteinExistence type="predicted"/>
<dbReference type="InterPro" id="IPR050815">
    <property type="entry name" value="TF_fung"/>
</dbReference>
<dbReference type="InterPro" id="IPR007219">
    <property type="entry name" value="XnlR_reg_dom"/>
</dbReference>
<dbReference type="Proteomes" id="UP000241690">
    <property type="component" value="Unassembled WGS sequence"/>
</dbReference>
<feature type="domain" description="Zn(2)-C6 fungal-type" evidence="6">
    <location>
        <begin position="14"/>
        <end position="44"/>
    </location>
</feature>
<keyword evidence="5" id="KW-0539">Nucleus</keyword>
<reference evidence="7 8" key="1">
    <citation type="submission" date="2016-07" db="EMBL/GenBank/DDBJ databases">
        <title>Multiple horizontal gene transfer events from other fungi enriched the ability of initially mycotrophic Trichoderma (Ascomycota) to feed on dead plant biomass.</title>
        <authorList>
            <consortium name="DOE Joint Genome Institute"/>
            <person name="Aerts A."/>
            <person name="Atanasova L."/>
            <person name="Chenthamara K."/>
            <person name="Zhang J."/>
            <person name="Grujic M."/>
            <person name="Henrissat B."/>
            <person name="Kuo A."/>
            <person name="Salamov A."/>
            <person name="Lipzen A."/>
            <person name="Labutti K."/>
            <person name="Barry K."/>
            <person name="Miao Y."/>
            <person name="Rahimi M.J."/>
            <person name="Shen Q."/>
            <person name="Grigoriev I.V."/>
            <person name="Kubicek C.P."/>
            <person name="Druzhinina I.S."/>
        </authorList>
    </citation>
    <scope>NUCLEOTIDE SEQUENCE [LARGE SCALE GENOMIC DNA]</scope>
    <source>
        <strain evidence="7 8">CBS 226.95</strain>
    </source>
</reference>
<comment type="subcellular location">
    <subcellularLocation>
        <location evidence="1">Nucleus</location>
    </subcellularLocation>
</comment>
<keyword evidence="3" id="KW-0805">Transcription regulation</keyword>
<dbReference type="RefSeq" id="XP_024780008.1">
    <property type="nucleotide sequence ID" value="XM_024916640.1"/>
</dbReference>
<organism evidence="7 8">
    <name type="scientific">Trichoderma harzianum CBS 226.95</name>
    <dbReference type="NCBI Taxonomy" id="983964"/>
    <lineage>
        <taxon>Eukaryota</taxon>
        <taxon>Fungi</taxon>
        <taxon>Dikarya</taxon>
        <taxon>Ascomycota</taxon>
        <taxon>Pezizomycotina</taxon>
        <taxon>Sordariomycetes</taxon>
        <taxon>Hypocreomycetidae</taxon>
        <taxon>Hypocreales</taxon>
        <taxon>Hypocreaceae</taxon>
        <taxon>Trichoderma</taxon>
    </lineage>
</organism>
<dbReference type="GO" id="GO:0000981">
    <property type="term" value="F:DNA-binding transcription factor activity, RNA polymerase II-specific"/>
    <property type="evidence" value="ECO:0007669"/>
    <property type="project" value="InterPro"/>
</dbReference>